<sequence>MAGFKDTIRTVCVFLILRKPFVSALTLCMVMAERESSGRGEMLPQMFVYFYILAMFFTGTMLSFANQRSLFALLGAAFTAAFSLISHSIMLTPIKQWIRVRMVARDAAMFGMYLIIASRGTERLERRYRLAWLFQYGCGLLTAFFCITAFQLNRNPEEQGALMLPSIVSDFAKLSLAGLFMVCGLLLVSDWNIKTVSSMLLCAQLLYMVLVEVNIKYWTRRQRLEFWSQVGMSVDSLYILLTLFLIATK</sequence>
<feature type="transmembrane region" description="Helical" evidence="1">
    <location>
        <begin position="230"/>
        <end position="248"/>
    </location>
</feature>
<dbReference type="Proteomes" id="UP001152320">
    <property type="component" value="Chromosome 1"/>
</dbReference>
<dbReference type="EMBL" id="JAIZAY010000001">
    <property type="protein sequence ID" value="KAJ8047973.1"/>
    <property type="molecule type" value="Genomic_DNA"/>
</dbReference>
<dbReference type="AlphaFoldDB" id="A0A9Q1CMJ4"/>
<keyword evidence="3" id="KW-1185">Reference proteome</keyword>
<evidence type="ECO:0000313" key="2">
    <source>
        <dbReference type="EMBL" id="KAJ8047973.1"/>
    </source>
</evidence>
<protein>
    <submittedName>
        <fullName evidence="2">Uncharacterized protein</fullName>
    </submittedName>
</protein>
<gene>
    <name evidence="2" type="ORF">HOLleu_00112</name>
</gene>
<evidence type="ECO:0000256" key="1">
    <source>
        <dbReference type="SAM" id="Phobius"/>
    </source>
</evidence>
<keyword evidence="1" id="KW-0812">Transmembrane</keyword>
<dbReference type="OrthoDB" id="6082754at2759"/>
<feature type="transmembrane region" description="Helical" evidence="1">
    <location>
        <begin position="171"/>
        <end position="188"/>
    </location>
</feature>
<comment type="caution">
    <text evidence="2">The sequence shown here is derived from an EMBL/GenBank/DDBJ whole genome shotgun (WGS) entry which is preliminary data.</text>
</comment>
<reference evidence="2" key="1">
    <citation type="submission" date="2021-10" db="EMBL/GenBank/DDBJ databases">
        <title>Tropical sea cucumber genome reveals ecological adaptation and Cuvierian tubules defense mechanism.</title>
        <authorList>
            <person name="Chen T."/>
        </authorList>
    </citation>
    <scope>NUCLEOTIDE SEQUENCE</scope>
    <source>
        <strain evidence="2">Nanhai2018</strain>
        <tissue evidence="2">Muscle</tissue>
    </source>
</reference>
<dbReference type="PANTHER" id="PTHR31034">
    <property type="entry name" value="TRANSMEMBRANE PROTEIN 101"/>
    <property type="match status" value="1"/>
</dbReference>
<dbReference type="PANTHER" id="PTHR31034:SF2">
    <property type="entry name" value="TRANSMEMBRANE PROTEIN 101"/>
    <property type="match status" value="1"/>
</dbReference>
<dbReference type="Pfam" id="PF15111">
    <property type="entry name" value="TMEM101"/>
    <property type="match status" value="1"/>
</dbReference>
<name>A0A9Q1CMJ4_HOLLE</name>
<evidence type="ECO:0000313" key="3">
    <source>
        <dbReference type="Proteomes" id="UP001152320"/>
    </source>
</evidence>
<organism evidence="2 3">
    <name type="scientific">Holothuria leucospilota</name>
    <name type="common">Black long sea cucumber</name>
    <name type="synonym">Mertensiothuria leucospilota</name>
    <dbReference type="NCBI Taxonomy" id="206669"/>
    <lineage>
        <taxon>Eukaryota</taxon>
        <taxon>Metazoa</taxon>
        <taxon>Echinodermata</taxon>
        <taxon>Eleutherozoa</taxon>
        <taxon>Echinozoa</taxon>
        <taxon>Holothuroidea</taxon>
        <taxon>Aspidochirotacea</taxon>
        <taxon>Aspidochirotida</taxon>
        <taxon>Holothuriidae</taxon>
        <taxon>Holothuria</taxon>
    </lineage>
</organism>
<feature type="transmembrane region" description="Helical" evidence="1">
    <location>
        <begin position="48"/>
        <end position="65"/>
    </location>
</feature>
<proteinExistence type="predicted"/>
<keyword evidence="1" id="KW-1133">Transmembrane helix</keyword>
<keyword evidence="1" id="KW-0472">Membrane</keyword>
<accession>A0A9Q1CMJ4</accession>
<dbReference type="InterPro" id="IPR029371">
    <property type="entry name" value="TMEM101"/>
</dbReference>
<dbReference type="GO" id="GO:0043123">
    <property type="term" value="P:positive regulation of canonical NF-kappaB signal transduction"/>
    <property type="evidence" value="ECO:0007669"/>
    <property type="project" value="TreeGrafter"/>
</dbReference>
<feature type="transmembrane region" description="Helical" evidence="1">
    <location>
        <begin position="70"/>
        <end position="90"/>
    </location>
</feature>
<feature type="transmembrane region" description="Helical" evidence="1">
    <location>
        <begin position="130"/>
        <end position="151"/>
    </location>
</feature>